<feature type="coiled-coil region" evidence="1">
    <location>
        <begin position="283"/>
        <end position="310"/>
    </location>
</feature>
<dbReference type="GO" id="GO:0008270">
    <property type="term" value="F:zinc ion binding"/>
    <property type="evidence" value="ECO:0007669"/>
    <property type="project" value="InterPro"/>
</dbReference>
<dbReference type="GO" id="GO:0006355">
    <property type="term" value="P:regulation of DNA-templated transcription"/>
    <property type="evidence" value="ECO:0007669"/>
    <property type="project" value="InterPro"/>
</dbReference>
<dbReference type="InterPro" id="IPR013088">
    <property type="entry name" value="Znf_NHR/GATA"/>
</dbReference>
<reference evidence="2 3" key="1">
    <citation type="submission" date="2016-08" db="EMBL/GenBank/DDBJ databases">
        <title>Genomes of anaerobic fungi encode conserved fungal cellulosomes for biomass hydrolysis.</title>
        <authorList>
            <consortium name="DOE Joint Genome Institute"/>
            <person name="Haitjema C.H."/>
            <person name="Gilmore S.P."/>
            <person name="Henske J.K."/>
            <person name="Solomon K.V."/>
            <person name="De Groot R."/>
            <person name="Kuo A."/>
            <person name="Mondo S.J."/>
            <person name="Salamov A.A."/>
            <person name="Labutti K."/>
            <person name="Zhao Z."/>
            <person name="Chiniquy J."/>
            <person name="Barry K."/>
            <person name="Brewer H.M."/>
            <person name="Purvine S.O."/>
            <person name="Wright A.T."/>
            <person name="Boxma B."/>
            <person name="Van Alen T."/>
            <person name="Hackstein J.H."/>
            <person name="Baker S.E."/>
            <person name="Grigoriev I.V."/>
            <person name="O'Malley M.A."/>
        </authorList>
    </citation>
    <scope>NUCLEOTIDE SEQUENCE [LARGE SCALE GENOMIC DNA]</scope>
    <source>
        <strain evidence="3">finn</strain>
    </source>
</reference>
<accession>A0A1Y1V625</accession>
<dbReference type="OrthoDB" id="2162994at2759"/>
<proteinExistence type="predicted"/>
<comment type="caution">
    <text evidence="2">The sequence shown here is derived from an EMBL/GenBank/DDBJ whole genome shotgun (WGS) entry which is preliminary data.</text>
</comment>
<evidence type="ECO:0000313" key="3">
    <source>
        <dbReference type="Proteomes" id="UP000193719"/>
    </source>
</evidence>
<dbReference type="AlphaFoldDB" id="A0A1Y1V625"/>
<keyword evidence="3" id="KW-1185">Reference proteome</keyword>
<evidence type="ECO:0000256" key="1">
    <source>
        <dbReference type="SAM" id="Coils"/>
    </source>
</evidence>
<dbReference type="Gene3D" id="3.30.50.10">
    <property type="entry name" value="Erythroid Transcription Factor GATA-1, subunit A"/>
    <property type="match status" value="1"/>
</dbReference>
<organism evidence="2 3">
    <name type="scientific">Piromyces finnis</name>
    <dbReference type="NCBI Taxonomy" id="1754191"/>
    <lineage>
        <taxon>Eukaryota</taxon>
        <taxon>Fungi</taxon>
        <taxon>Fungi incertae sedis</taxon>
        <taxon>Chytridiomycota</taxon>
        <taxon>Chytridiomycota incertae sedis</taxon>
        <taxon>Neocallimastigomycetes</taxon>
        <taxon>Neocallimastigales</taxon>
        <taxon>Neocallimastigaceae</taxon>
        <taxon>Piromyces</taxon>
    </lineage>
</organism>
<evidence type="ECO:0000313" key="2">
    <source>
        <dbReference type="EMBL" id="ORX48111.1"/>
    </source>
</evidence>
<name>A0A1Y1V625_9FUNG</name>
<gene>
    <name evidence="2" type="ORF">BCR36DRAFT_329681</name>
</gene>
<protein>
    <recommendedName>
        <fullName evidence="4">GATA-type domain-containing protein</fullName>
    </recommendedName>
</protein>
<reference evidence="2 3" key="2">
    <citation type="submission" date="2016-08" db="EMBL/GenBank/DDBJ databases">
        <title>Pervasive Adenine N6-methylation of Active Genes in Fungi.</title>
        <authorList>
            <consortium name="DOE Joint Genome Institute"/>
            <person name="Mondo S.J."/>
            <person name="Dannebaum R.O."/>
            <person name="Kuo R.C."/>
            <person name="Labutti K."/>
            <person name="Haridas S."/>
            <person name="Kuo A."/>
            <person name="Salamov A."/>
            <person name="Ahrendt S.R."/>
            <person name="Lipzen A."/>
            <person name="Sullivan W."/>
            <person name="Andreopoulos W.B."/>
            <person name="Clum A."/>
            <person name="Lindquist E."/>
            <person name="Daum C."/>
            <person name="Ramamoorthy G.K."/>
            <person name="Gryganskyi A."/>
            <person name="Culley D."/>
            <person name="Magnuson J.K."/>
            <person name="James T.Y."/>
            <person name="O'Malley M.A."/>
            <person name="Stajich J.E."/>
            <person name="Spatafora J.W."/>
            <person name="Visel A."/>
            <person name="Grigoriev I.V."/>
        </authorList>
    </citation>
    <scope>NUCLEOTIDE SEQUENCE [LARGE SCALE GENOMIC DNA]</scope>
    <source>
        <strain evidence="3">finn</strain>
    </source>
</reference>
<evidence type="ECO:0008006" key="4">
    <source>
        <dbReference type="Google" id="ProtNLM"/>
    </source>
</evidence>
<keyword evidence="1" id="KW-0175">Coiled coil</keyword>
<dbReference type="EMBL" id="MCFH01000028">
    <property type="protein sequence ID" value="ORX48111.1"/>
    <property type="molecule type" value="Genomic_DNA"/>
</dbReference>
<sequence length="360" mass="39718">MMQGQNPLLKMNKTKSKKIVDPEDDDWKCKNCGCPAKHTPLKRTGRDGKKSICNACYIRERTQQERAERGSARPVLTTSVPMTTANILSNPQQNYFFPYWNLANLSMVQQQMNMLTKLGQIGVDNQQLYANNAFGLTQDAVSAALQAYQAAAAATASGQLPVDYNSNLNMLGALGTLGLTAAATTQAANAANVLSGQEIDQSVQDIQQSEELSEELKTDEDTSKQDLQQQIQQITSSSISDITKLAAAVADADTIDKLNKTTALLTESLYDQQAVAAAAVAALDQAQLNLKNDELIKEKINKEIKSIQEAQLRKTEETTSKVETKEEKKIFQKRKEMDEEENLLGEKIKKELKRVKVDSK</sequence>
<dbReference type="Proteomes" id="UP000193719">
    <property type="component" value="Unassembled WGS sequence"/>
</dbReference>